<dbReference type="InterPro" id="IPR036322">
    <property type="entry name" value="WD40_repeat_dom_sf"/>
</dbReference>
<dbReference type="Proteomes" id="UP000013827">
    <property type="component" value="Unassembled WGS sequence"/>
</dbReference>
<dbReference type="Gene3D" id="2.130.10.10">
    <property type="entry name" value="YVTN repeat-like/Quinoprotein amine dehydrogenase"/>
    <property type="match status" value="1"/>
</dbReference>
<protein>
    <recommendedName>
        <fullName evidence="3">F-box domain-containing protein</fullName>
    </recommendedName>
</protein>
<keyword evidence="5" id="KW-1185">Reference proteome</keyword>
<dbReference type="SUPFAM" id="SSF50978">
    <property type="entry name" value="WD40 repeat-like"/>
    <property type="match status" value="1"/>
</dbReference>
<evidence type="ECO:0000313" key="5">
    <source>
        <dbReference type="Proteomes" id="UP000013827"/>
    </source>
</evidence>
<keyword evidence="2" id="KW-0677">Repeat</keyword>
<dbReference type="InterPro" id="IPR036047">
    <property type="entry name" value="F-box-like_dom_sf"/>
</dbReference>
<dbReference type="AlphaFoldDB" id="A0A0D3IH81"/>
<evidence type="ECO:0000313" key="4">
    <source>
        <dbReference type="EnsemblProtists" id="EOD10616"/>
    </source>
</evidence>
<evidence type="ECO:0000256" key="1">
    <source>
        <dbReference type="ARBA" id="ARBA00022574"/>
    </source>
</evidence>
<dbReference type="EnsemblProtists" id="EOD10616">
    <property type="protein sequence ID" value="EOD10616"/>
    <property type="gene ID" value="EMIHUDRAFT_215344"/>
</dbReference>
<dbReference type="STRING" id="2903.R1DII0"/>
<feature type="domain" description="F-box" evidence="3">
    <location>
        <begin position="3"/>
        <end position="52"/>
    </location>
</feature>
<evidence type="ECO:0000259" key="3">
    <source>
        <dbReference type="PROSITE" id="PS50181"/>
    </source>
</evidence>
<dbReference type="InterPro" id="IPR001810">
    <property type="entry name" value="F-box_dom"/>
</dbReference>
<proteinExistence type="predicted"/>
<dbReference type="HOGENOM" id="CLU_978065_0_0_1"/>
<organism evidence="4 5">
    <name type="scientific">Emiliania huxleyi (strain CCMP1516)</name>
    <dbReference type="NCBI Taxonomy" id="280463"/>
    <lineage>
        <taxon>Eukaryota</taxon>
        <taxon>Haptista</taxon>
        <taxon>Haptophyta</taxon>
        <taxon>Prymnesiophyceae</taxon>
        <taxon>Isochrysidales</taxon>
        <taxon>Noelaerhabdaceae</taxon>
        <taxon>Emiliania</taxon>
    </lineage>
</organism>
<evidence type="ECO:0000256" key="2">
    <source>
        <dbReference type="ARBA" id="ARBA00022737"/>
    </source>
</evidence>
<dbReference type="GeneID" id="17256850"/>
<dbReference type="Pfam" id="PF00400">
    <property type="entry name" value="WD40"/>
    <property type="match status" value="1"/>
</dbReference>
<dbReference type="KEGG" id="ehx:EMIHUDRAFT_215344"/>
<name>A0A0D3IH81_EMIH1</name>
<keyword evidence="1" id="KW-0853">WD repeat</keyword>
<reference evidence="5" key="1">
    <citation type="journal article" date="2013" name="Nature">
        <title>Pan genome of the phytoplankton Emiliania underpins its global distribution.</title>
        <authorList>
            <person name="Read B.A."/>
            <person name="Kegel J."/>
            <person name="Klute M.J."/>
            <person name="Kuo A."/>
            <person name="Lefebvre S.C."/>
            <person name="Maumus F."/>
            <person name="Mayer C."/>
            <person name="Miller J."/>
            <person name="Monier A."/>
            <person name="Salamov A."/>
            <person name="Young J."/>
            <person name="Aguilar M."/>
            <person name="Claverie J.M."/>
            <person name="Frickenhaus S."/>
            <person name="Gonzalez K."/>
            <person name="Herman E.K."/>
            <person name="Lin Y.C."/>
            <person name="Napier J."/>
            <person name="Ogata H."/>
            <person name="Sarno A.F."/>
            <person name="Shmutz J."/>
            <person name="Schroeder D."/>
            <person name="de Vargas C."/>
            <person name="Verret F."/>
            <person name="von Dassow P."/>
            <person name="Valentin K."/>
            <person name="Van de Peer Y."/>
            <person name="Wheeler G."/>
            <person name="Dacks J.B."/>
            <person name="Delwiche C.F."/>
            <person name="Dyhrman S.T."/>
            <person name="Glockner G."/>
            <person name="John U."/>
            <person name="Richards T."/>
            <person name="Worden A.Z."/>
            <person name="Zhang X."/>
            <person name="Grigoriev I.V."/>
            <person name="Allen A.E."/>
            <person name="Bidle K."/>
            <person name="Borodovsky M."/>
            <person name="Bowler C."/>
            <person name="Brownlee C."/>
            <person name="Cock J.M."/>
            <person name="Elias M."/>
            <person name="Gladyshev V.N."/>
            <person name="Groth M."/>
            <person name="Guda C."/>
            <person name="Hadaegh A."/>
            <person name="Iglesias-Rodriguez M.D."/>
            <person name="Jenkins J."/>
            <person name="Jones B.M."/>
            <person name="Lawson T."/>
            <person name="Leese F."/>
            <person name="Lindquist E."/>
            <person name="Lobanov A."/>
            <person name="Lomsadze A."/>
            <person name="Malik S.B."/>
            <person name="Marsh M.E."/>
            <person name="Mackinder L."/>
            <person name="Mock T."/>
            <person name="Mueller-Roeber B."/>
            <person name="Pagarete A."/>
            <person name="Parker M."/>
            <person name="Probert I."/>
            <person name="Quesneville H."/>
            <person name="Raines C."/>
            <person name="Rensing S.A."/>
            <person name="Riano-Pachon D.M."/>
            <person name="Richier S."/>
            <person name="Rokitta S."/>
            <person name="Shiraiwa Y."/>
            <person name="Soanes D.M."/>
            <person name="van der Giezen M."/>
            <person name="Wahlund T.M."/>
            <person name="Williams B."/>
            <person name="Wilson W."/>
            <person name="Wolfe G."/>
            <person name="Wurch L.L."/>
        </authorList>
    </citation>
    <scope>NUCLEOTIDE SEQUENCE</scope>
</reference>
<dbReference type="PANTHER" id="PTHR19848">
    <property type="entry name" value="WD40 REPEAT PROTEIN"/>
    <property type="match status" value="1"/>
</dbReference>
<reference evidence="4" key="2">
    <citation type="submission" date="2024-10" db="UniProtKB">
        <authorList>
            <consortium name="EnsemblProtists"/>
        </authorList>
    </citation>
    <scope>IDENTIFICATION</scope>
</reference>
<dbReference type="RefSeq" id="XP_005763045.1">
    <property type="nucleotide sequence ID" value="XM_005762988.1"/>
</dbReference>
<dbReference type="SUPFAM" id="SSF81383">
    <property type="entry name" value="F-box domain"/>
    <property type="match status" value="1"/>
</dbReference>
<dbReference type="InterPro" id="IPR015943">
    <property type="entry name" value="WD40/YVTN_repeat-like_dom_sf"/>
</dbReference>
<accession>A0A0D3IH81</accession>
<dbReference type="Pfam" id="PF00646">
    <property type="entry name" value="F-box"/>
    <property type="match status" value="1"/>
</dbReference>
<dbReference type="PaxDb" id="2903-EOD10616"/>
<sequence>MQFCSLFELPSDVLLHSLSFLPLPDLAALRCTSQRGRRLALRAAASPMWRARRGHASALRLEMWRRGACDKRALEGGAYGRAHRHGTLARCCALTAAAADTTAGPLLASADDSGAVVVWETQRRLAGVATLRHGRPVRCLALDGRETLASGCADGSLWLWAIPPAGGRRTASAAQKNSGVFTLQESDAGRTRRRPHPTQLTAGSGSWVGAVGWVGRCRLLSAGADRELRLWDTLVARLAGHLGAVTALASVGPEGVASADAAGSVRSWSIARAYERAVPAEFGEE</sequence>
<dbReference type="PROSITE" id="PS50181">
    <property type="entry name" value="FBOX"/>
    <property type="match status" value="1"/>
</dbReference>
<dbReference type="InterPro" id="IPR001680">
    <property type="entry name" value="WD40_rpt"/>
</dbReference>
<dbReference type="PANTHER" id="PTHR19848:SF8">
    <property type="entry name" value="F-BOX AND WD REPEAT DOMAIN CONTAINING 7"/>
    <property type="match status" value="1"/>
</dbReference>
<dbReference type="SMART" id="SM00320">
    <property type="entry name" value="WD40"/>
    <property type="match status" value="4"/>
</dbReference>